<reference evidence="5 6" key="1">
    <citation type="journal article" date="2019" name="Nat. Ecol. Evol.">
        <title>Megaphylogeny resolves global patterns of mushroom evolution.</title>
        <authorList>
            <person name="Varga T."/>
            <person name="Krizsan K."/>
            <person name="Foldi C."/>
            <person name="Dima B."/>
            <person name="Sanchez-Garcia M."/>
            <person name="Sanchez-Ramirez S."/>
            <person name="Szollosi G.J."/>
            <person name="Szarkandi J.G."/>
            <person name="Papp V."/>
            <person name="Albert L."/>
            <person name="Andreopoulos W."/>
            <person name="Angelini C."/>
            <person name="Antonin V."/>
            <person name="Barry K.W."/>
            <person name="Bougher N.L."/>
            <person name="Buchanan P."/>
            <person name="Buyck B."/>
            <person name="Bense V."/>
            <person name="Catcheside P."/>
            <person name="Chovatia M."/>
            <person name="Cooper J."/>
            <person name="Damon W."/>
            <person name="Desjardin D."/>
            <person name="Finy P."/>
            <person name="Geml J."/>
            <person name="Haridas S."/>
            <person name="Hughes K."/>
            <person name="Justo A."/>
            <person name="Karasinski D."/>
            <person name="Kautmanova I."/>
            <person name="Kiss B."/>
            <person name="Kocsube S."/>
            <person name="Kotiranta H."/>
            <person name="LaButti K.M."/>
            <person name="Lechner B.E."/>
            <person name="Liimatainen K."/>
            <person name="Lipzen A."/>
            <person name="Lukacs Z."/>
            <person name="Mihaltcheva S."/>
            <person name="Morgado L.N."/>
            <person name="Niskanen T."/>
            <person name="Noordeloos M.E."/>
            <person name="Ohm R.A."/>
            <person name="Ortiz-Santana B."/>
            <person name="Ovrebo C."/>
            <person name="Racz N."/>
            <person name="Riley R."/>
            <person name="Savchenko A."/>
            <person name="Shiryaev A."/>
            <person name="Soop K."/>
            <person name="Spirin V."/>
            <person name="Szebenyi C."/>
            <person name="Tomsovsky M."/>
            <person name="Tulloss R.E."/>
            <person name="Uehling J."/>
            <person name="Grigoriev I.V."/>
            <person name="Vagvolgyi C."/>
            <person name="Papp T."/>
            <person name="Martin F.M."/>
            <person name="Miettinen O."/>
            <person name="Hibbett D.S."/>
            <person name="Nagy L.G."/>
        </authorList>
    </citation>
    <scope>NUCLEOTIDE SEQUENCE [LARGE SCALE GENOMIC DNA]</scope>
    <source>
        <strain evidence="5 6">CBS 309.79</strain>
    </source>
</reference>
<evidence type="ECO:0000256" key="2">
    <source>
        <dbReference type="ARBA" id="ARBA00022603"/>
    </source>
</evidence>
<dbReference type="PANTHER" id="PTHR32183:SF6">
    <property type="entry name" value="CYSTEINE SULFINATE DESULFINASE_CYSTEINE DESULFURASE AND RELATED ENZYMES"/>
    <property type="match status" value="1"/>
</dbReference>
<dbReference type="PROSITE" id="PS51585">
    <property type="entry name" value="SAM_MT_TPMT"/>
    <property type="match status" value="1"/>
</dbReference>
<evidence type="ECO:0000256" key="4">
    <source>
        <dbReference type="ARBA" id="ARBA00022691"/>
    </source>
</evidence>
<keyword evidence="1" id="KW-0597">Phosphoprotein</keyword>
<keyword evidence="4" id="KW-0949">S-adenosyl-L-methionine</keyword>
<gene>
    <name evidence="5" type="ORF">BDV98DRAFT_610373</name>
</gene>
<organism evidence="5 6">
    <name type="scientific">Pterulicium gracile</name>
    <dbReference type="NCBI Taxonomy" id="1884261"/>
    <lineage>
        <taxon>Eukaryota</taxon>
        <taxon>Fungi</taxon>
        <taxon>Dikarya</taxon>
        <taxon>Basidiomycota</taxon>
        <taxon>Agaricomycotina</taxon>
        <taxon>Agaricomycetes</taxon>
        <taxon>Agaricomycetidae</taxon>
        <taxon>Agaricales</taxon>
        <taxon>Pleurotineae</taxon>
        <taxon>Pterulaceae</taxon>
        <taxon>Pterulicium</taxon>
    </lineage>
</organism>
<dbReference type="EMBL" id="ML178816">
    <property type="protein sequence ID" value="TFL05584.1"/>
    <property type="molecule type" value="Genomic_DNA"/>
</dbReference>
<dbReference type="PANTHER" id="PTHR32183">
    <property type="match status" value="1"/>
</dbReference>
<evidence type="ECO:0000313" key="5">
    <source>
        <dbReference type="EMBL" id="TFL05584.1"/>
    </source>
</evidence>
<dbReference type="Gene3D" id="3.40.50.150">
    <property type="entry name" value="Vaccinia Virus protein VP39"/>
    <property type="match status" value="1"/>
</dbReference>
<dbReference type="Proteomes" id="UP000305067">
    <property type="component" value="Unassembled WGS sequence"/>
</dbReference>
<evidence type="ECO:0000313" key="6">
    <source>
        <dbReference type="Proteomes" id="UP000305067"/>
    </source>
</evidence>
<dbReference type="InterPro" id="IPR008854">
    <property type="entry name" value="TPMT"/>
</dbReference>
<dbReference type="InterPro" id="IPR029063">
    <property type="entry name" value="SAM-dependent_MTases_sf"/>
</dbReference>
<proteinExistence type="predicted"/>
<dbReference type="GO" id="GO:0032259">
    <property type="term" value="P:methylation"/>
    <property type="evidence" value="ECO:0007669"/>
    <property type="project" value="UniProtKB-KW"/>
</dbReference>
<keyword evidence="3 5" id="KW-0808">Transferase</keyword>
<evidence type="ECO:0000256" key="1">
    <source>
        <dbReference type="ARBA" id="ARBA00022553"/>
    </source>
</evidence>
<dbReference type="OrthoDB" id="276151at2759"/>
<dbReference type="CDD" id="cd02440">
    <property type="entry name" value="AdoMet_MTases"/>
    <property type="match status" value="1"/>
</dbReference>
<evidence type="ECO:0000256" key="3">
    <source>
        <dbReference type="ARBA" id="ARBA00022679"/>
    </source>
</evidence>
<protein>
    <submittedName>
        <fullName evidence="5">S-adenosyl-L-methionine-dependent methyltransferase</fullName>
    </submittedName>
</protein>
<dbReference type="SUPFAM" id="SSF53335">
    <property type="entry name" value="S-adenosyl-L-methionine-dependent methyltransferases"/>
    <property type="match status" value="1"/>
</dbReference>
<dbReference type="Pfam" id="PF05724">
    <property type="entry name" value="TPMT"/>
    <property type="match status" value="1"/>
</dbReference>
<dbReference type="GO" id="GO:0008757">
    <property type="term" value="F:S-adenosylmethionine-dependent methyltransferase activity"/>
    <property type="evidence" value="ECO:0007669"/>
    <property type="project" value="InterPro"/>
</dbReference>
<keyword evidence="6" id="KW-1185">Reference proteome</keyword>
<keyword evidence="2 5" id="KW-0489">Methyltransferase</keyword>
<dbReference type="STRING" id="1884261.A0A5C3R3Y8"/>
<sequence>MARLKQLIREDPQGWETAWKENITPWDYGQSQPPLSEVLLTSGIPIHKDGRALVPGSGNGYDAITISKILGIEALAVDISATAVGSARRFMKSAGDDAARVSVKEVDFFTFEVDDEDRFSLMYDYTFFVALPKHRRIEWGSQATKLVRPGGYLITLVWPLVDPANPNPPGPPNPALPEHYAEVLGEAWEKVFDKVPETSQETHLGQERIVVWRRIL</sequence>
<name>A0A5C3R3Y8_9AGAR</name>
<dbReference type="AlphaFoldDB" id="A0A5C3R3Y8"/>
<accession>A0A5C3R3Y8</accession>